<evidence type="ECO:0000256" key="3">
    <source>
        <dbReference type="ARBA" id="ARBA00022679"/>
    </source>
</evidence>
<dbReference type="GO" id="GO:0030163">
    <property type="term" value="P:protein catabolic process"/>
    <property type="evidence" value="ECO:0007669"/>
    <property type="project" value="UniProtKB-UniRule"/>
</dbReference>
<dbReference type="PANTHER" id="PTHR30098">
    <property type="entry name" value="LEUCYL/PHENYLALANYL-TRNA--PROTEIN TRANSFERASE"/>
    <property type="match status" value="1"/>
</dbReference>
<dbReference type="GO" id="GO:0008914">
    <property type="term" value="F:leucyl-tRNA--protein transferase activity"/>
    <property type="evidence" value="ECO:0007669"/>
    <property type="project" value="UniProtKB-UniRule"/>
</dbReference>
<dbReference type="EC" id="2.3.2.6" evidence="10 15"/>
<gene>
    <name evidence="15" type="primary">aat</name>
    <name evidence="16" type="ORF">HNQ55_000831</name>
</gene>
<evidence type="ECO:0000256" key="7">
    <source>
        <dbReference type="ARBA" id="ARBA00051538"/>
    </source>
</evidence>
<keyword evidence="3 15" id="KW-0808">Transferase</keyword>
<organism evidence="16 17">
    <name type="scientific">Thalassotalea piscium</name>
    <dbReference type="NCBI Taxonomy" id="1230533"/>
    <lineage>
        <taxon>Bacteria</taxon>
        <taxon>Pseudomonadati</taxon>
        <taxon>Pseudomonadota</taxon>
        <taxon>Gammaproteobacteria</taxon>
        <taxon>Alteromonadales</taxon>
        <taxon>Colwelliaceae</taxon>
        <taxon>Thalassotalea</taxon>
    </lineage>
</organism>
<dbReference type="InterPro" id="IPR042203">
    <property type="entry name" value="Leu/Phe-tRNA_Trfase_C"/>
</dbReference>
<dbReference type="FunFam" id="3.30.70.3550:FF:000001">
    <property type="entry name" value="Leucyl/phenylalanyl-tRNA--protein transferase"/>
    <property type="match status" value="1"/>
</dbReference>
<dbReference type="HAMAP" id="MF_00688">
    <property type="entry name" value="Leu_Phe_trans"/>
    <property type="match status" value="1"/>
</dbReference>
<comment type="function">
    <text evidence="8 15">Functions in the N-end rule pathway of protein degradation where it conjugates Leu, Phe and, less efficiently, Met from aminoacyl-tRNAs to the N-termini of proteins containing an N-terminal arginine or lysine.</text>
</comment>
<dbReference type="Proteomes" id="UP000537141">
    <property type="component" value="Unassembled WGS sequence"/>
</dbReference>
<keyword evidence="17" id="KW-1185">Reference proteome</keyword>
<dbReference type="Gene3D" id="3.30.70.3550">
    <property type="entry name" value="Leucyl/phenylalanyl-tRNA-protein transferase, N-terminal domain"/>
    <property type="match status" value="1"/>
</dbReference>
<evidence type="ECO:0000256" key="9">
    <source>
        <dbReference type="ARBA" id="ARBA00061535"/>
    </source>
</evidence>
<evidence type="ECO:0000256" key="14">
    <source>
        <dbReference type="ARBA" id="ARBA00083640"/>
    </source>
</evidence>
<evidence type="ECO:0000256" key="4">
    <source>
        <dbReference type="ARBA" id="ARBA00023315"/>
    </source>
</evidence>
<reference evidence="16 17" key="1">
    <citation type="submission" date="2020-08" db="EMBL/GenBank/DDBJ databases">
        <title>Genomic Encyclopedia of Type Strains, Phase IV (KMG-IV): sequencing the most valuable type-strain genomes for metagenomic binning, comparative biology and taxonomic classification.</title>
        <authorList>
            <person name="Goeker M."/>
        </authorList>
    </citation>
    <scope>NUCLEOTIDE SEQUENCE [LARGE SCALE GENOMIC DNA]</scope>
    <source>
        <strain evidence="16 17">DSM 26287</strain>
    </source>
</reference>
<name>A0A7X0NF84_9GAMM</name>
<dbReference type="RefSeq" id="WP_184422898.1">
    <property type="nucleotide sequence ID" value="NZ_AP027362.1"/>
</dbReference>
<dbReference type="GO" id="GO:0005737">
    <property type="term" value="C:cytoplasm"/>
    <property type="evidence" value="ECO:0007669"/>
    <property type="project" value="UniProtKB-SubCell"/>
</dbReference>
<dbReference type="EMBL" id="JACHHU010000004">
    <property type="protein sequence ID" value="MBB6542344.1"/>
    <property type="molecule type" value="Genomic_DNA"/>
</dbReference>
<sequence>MSQTLQWLEQESLNFPPYDSALSDPNGLLAIGGDLSVQRLVKAYSNGIFPWYNDQQPILWWCPTPRAIIKTDQLIINRTTRKFLNKTHYTTSVNLAFEAVITLCANAPFRKEGTWITEEMKQAYIDLHHAGYAQSIEVWDEQELIGGLYGIAINGYFSGESMFYTKDNASKVALITLNELLASQNITFFDCQIENPFLNAMGCIEISRDQFMLIKNKAIKTTLPKDFWLPRKVIIK</sequence>
<evidence type="ECO:0000256" key="15">
    <source>
        <dbReference type="HAMAP-Rule" id="MF_00688"/>
    </source>
</evidence>
<keyword evidence="2 15" id="KW-0963">Cytoplasm</keyword>
<dbReference type="InterPro" id="IPR016181">
    <property type="entry name" value="Acyl_CoA_acyltransferase"/>
</dbReference>
<evidence type="ECO:0000313" key="17">
    <source>
        <dbReference type="Proteomes" id="UP000537141"/>
    </source>
</evidence>
<evidence type="ECO:0000313" key="16">
    <source>
        <dbReference type="EMBL" id="MBB6542344.1"/>
    </source>
</evidence>
<dbReference type="SUPFAM" id="SSF55729">
    <property type="entry name" value="Acyl-CoA N-acyltransferases (Nat)"/>
    <property type="match status" value="1"/>
</dbReference>
<evidence type="ECO:0000256" key="1">
    <source>
        <dbReference type="ARBA" id="ARBA00004496"/>
    </source>
</evidence>
<evidence type="ECO:0000256" key="11">
    <source>
        <dbReference type="ARBA" id="ARBA00074372"/>
    </source>
</evidence>
<keyword evidence="4 15" id="KW-0012">Acyltransferase</keyword>
<comment type="subcellular location">
    <subcellularLocation>
        <location evidence="1 15">Cytoplasm</location>
    </subcellularLocation>
</comment>
<evidence type="ECO:0000256" key="8">
    <source>
        <dbReference type="ARBA" id="ARBA00054043"/>
    </source>
</evidence>
<evidence type="ECO:0000256" key="10">
    <source>
        <dbReference type="ARBA" id="ARBA00066767"/>
    </source>
</evidence>
<dbReference type="NCBIfam" id="TIGR00667">
    <property type="entry name" value="aat"/>
    <property type="match status" value="1"/>
</dbReference>
<protein>
    <recommendedName>
        <fullName evidence="11 15">Leucyl/phenylalanyl-tRNA--protein transferase</fullName>
        <ecNumber evidence="10 15">2.3.2.6</ecNumber>
    </recommendedName>
    <alternativeName>
        <fullName evidence="12 15">L/F-transferase</fullName>
    </alternativeName>
    <alternativeName>
        <fullName evidence="13 15">Leucyltransferase</fullName>
    </alternativeName>
    <alternativeName>
        <fullName evidence="14 15">Phenyalanyltransferase</fullName>
    </alternativeName>
</protein>
<comment type="catalytic activity">
    <reaction evidence="7 15">
        <text>N-terminal L-lysyl-[protein] + L-leucyl-tRNA(Leu) = N-terminal L-leucyl-L-lysyl-[protein] + tRNA(Leu) + H(+)</text>
        <dbReference type="Rhea" id="RHEA:12340"/>
        <dbReference type="Rhea" id="RHEA-COMP:9613"/>
        <dbReference type="Rhea" id="RHEA-COMP:9622"/>
        <dbReference type="Rhea" id="RHEA-COMP:12670"/>
        <dbReference type="Rhea" id="RHEA-COMP:12671"/>
        <dbReference type="ChEBI" id="CHEBI:15378"/>
        <dbReference type="ChEBI" id="CHEBI:65249"/>
        <dbReference type="ChEBI" id="CHEBI:78442"/>
        <dbReference type="ChEBI" id="CHEBI:78494"/>
        <dbReference type="ChEBI" id="CHEBI:133043"/>
        <dbReference type="EC" id="2.3.2.6"/>
    </reaction>
</comment>
<evidence type="ECO:0000256" key="2">
    <source>
        <dbReference type="ARBA" id="ARBA00022490"/>
    </source>
</evidence>
<dbReference type="InterPro" id="IPR004616">
    <property type="entry name" value="Leu/Phe-tRNA_Trfase"/>
</dbReference>
<proteinExistence type="inferred from homology"/>
<evidence type="ECO:0000256" key="5">
    <source>
        <dbReference type="ARBA" id="ARBA00050607"/>
    </source>
</evidence>
<dbReference type="AlphaFoldDB" id="A0A7X0NF84"/>
<dbReference type="Gene3D" id="3.40.630.70">
    <property type="entry name" value="Leucyl/phenylalanyl-tRNA-protein transferase, C-terminal domain"/>
    <property type="match status" value="1"/>
</dbReference>
<comment type="catalytic activity">
    <reaction evidence="6 15">
        <text>N-terminal L-arginyl-[protein] + L-leucyl-tRNA(Leu) = N-terminal L-leucyl-L-arginyl-[protein] + tRNA(Leu) + H(+)</text>
        <dbReference type="Rhea" id="RHEA:50416"/>
        <dbReference type="Rhea" id="RHEA-COMP:9613"/>
        <dbReference type="Rhea" id="RHEA-COMP:9622"/>
        <dbReference type="Rhea" id="RHEA-COMP:12672"/>
        <dbReference type="Rhea" id="RHEA-COMP:12673"/>
        <dbReference type="ChEBI" id="CHEBI:15378"/>
        <dbReference type="ChEBI" id="CHEBI:64719"/>
        <dbReference type="ChEBI" id="CHEBI:78442"/>
        <dbReference type="ChEBI" id="CHEBI:78494"/>
        <dbReference type="ChEBI" id="CHEBI:133044"/>
        <dbReference type="EC" id="2.3.2.6"/>
    </reaction>
</comment>
<evidence type="ECO:0000256" key="6">
    <source>
        <dbReference type="ARBA" id="ARBA00050652"/>
    </source>
</evidence>
<comment type="similarity">
    <text evidence="9 15">Belongs to the L/F-transferase family.</text>
</comment>
<dbReference type="InterPro" id="IPR042221">
    <property type="entry name" value="Leu/Phe-tRNA_Trfase_N"/>
</dbReference>
<comment type="caution">
    <text evidence="16">The sequence shown here is derived from an EMBL/GenBank/DDBJ whole genome shotgun (WGS) entry which is preliminary data.</text>
</comment>
<dbReference type="Pfam" id="PF03588">
    <property type="entry name" value="Leu_Phe_trans"/>
    <property type="match status" value="1"/>
</dbReference>
<accession>A0A7X0NF84</accession>
<dbReference type="PANTHER" id="PTHR30098:SF2">
    <property type="entry name" value="LEUCYL_PHENYLALANYL-TRNA--PROTEIN TRANSFERASE"/>
    <property type="match status" value="1"/>
</dbReference>
<evidence type="ECO:0000256" key="13">
    <source>
        <dbReference type="ARBA" id="ARBA00077165"/>
    </source>
</evidence>
<evidence type="ECO:0000256" key="12">
    <source>
        <dbReference type="ARBA" id="ARBA00077136"/>
    </source>
</evidence>
<comment type="catalytic activity">
    <reaction evidence="5 15">
        <text>L-phenylalanyl-tRNA(Phe) + an N-terminal L-alpha-aminoacyl-[protein] = an N-terminal L-phenylalanyl-L-alpha-aminoacyl-[protein] + tRNA(Phe)</text>
        <dbReference type="Rhea" id="RHEA:43632"/>
        <dbReference type="Rhea" id="RHEA-COMP:9668"/>
        <dbReference type="Rhea" id="RHEA-COMP:9699"/>
        <dbReference type="Rhea" id="RHEA-COMP:10636"/>
        <dbReference type="Rhea" id="RHEA-COMP:10637"/>
        <dbReference type="ChEBI" id="CHEBI:78442"/>
        <dbReference type="ChEBI" id="CHEBI:78531"/>
        <dbReference type="ChEBI" id="CHEBI:78597"/>
        <dbReference type="ChEBI" id="CHEBI:83561"/>
        <dbReference type="EC" id="2.3.2.6"/>
    </reaction>
</comment>